<dbReference type="CDD" id="cd11328">
    <property type="entry name" value="AmyAc_maltase"/>
    <property type="match status" value="1"/>
</dbReference>
<evidence type="ECO:0000259" key="8">
    <source>
        <dbReference type="SMART" id="SM00642"/>
    </source>
</evidence>
<feature type="compositionally biased region" description="Basic and acidic residues" evidence="6">
    <location>
        <begin position="410"/>
        <end position="423"/>
    </location>
</feature>
<dbReference type="CTD" id="3048"/>
<feature type="chain" id="PRO_5027123191" description="alpha-glucosidase" evidence="7">
    <location>
        <begin position="18"/>
        <end position="577"/>
    </location>
</feature>
<keyword evidence="9" id="KW-1185">Reference proteome</keyword>
<dbReference type="Proteomes" id="UP000504615">
    <property type="component" value="Unplaced"/>
</dbReference>
<accession>A0A6I9XIH3</accession>
<dbReference type="Gene3D" id="3.90.400.10">
    <property type="entry name" value="Oligo-1,6-glucosidase, Domain 2"/>
    <property type="match status" value="1"/>
</dbReference>
<feature type="signal peptide" evidence="7">
    <location>
        <begin position="1"/>
        <end position="17"/>
    </location>
</feature>
<comment type="similarity">
    <text evidence="2">Belongs to the glycosyl hydrolase 13 family.</text>
</comment>
<keyword evidence="4" id="KW-0325">Glycoprotein</keyword>
<keyword evidence="5" id="KW-0378">Hydrolase</keyword>
<evidence type="ECO:0000313" key="10">
    <source>
        <dbReference type="RefSeq" id="XP_011645433.1"/>
    </source>
</evidence>
<dbReference type="FunFam" id="3.90.400.10:FF:000001">
    <property type="entry name" value="Maltase A3, isoform A"/>
    <property type="match status" value="1"/>
</dbReference>
<gene>
    <name evidence="10" type="primary">LOC105432355</name>
</gene>
<proteinExistence type="inferred from homology"/>
<evidence type="ECO:0000256" key="1">
    <source>
        <dbReference type="ARBA" id="ARBA00001657"/>
    </source>
</evidence>
<organism evidence="9 10">
    <name type="scientific">Pogonomyrmex barbatus</name>
    <name type="common">red harvester ant</name>
    <dbReference type="NCBI Taxonomy" id="144034"/>
    <lineage>
        <taxon>Eukaryota</taxon>
        <taxon>Metazoa</taxon>
        <taxon>Ecdysozoa</taxon>
        <taxon>Arthropoda</taxon>
        <taxon>Hexapoda</taxon>
        <taxon>Insecta</taxon>
        <taxon>Pterygota</taxon>
        <taxon>Neoptera</taxon>
        <taxon>Endopterygota</taxon>
        <taxon>Hymenoptera</taxon>
        <taxon>Apocrita</taxon>
        <taxon>Aculeata</taxon>
        <taxon>Formicoidea</taxon>
        <taxon>Formicidae</taxon>
        <taxon>Myrmicinae</taxon>
        <taxon>Pogonomyrmex</taxon>
    </lineage>
</organism>
<comment type="catalytic activity">
    <reaction evidence="1">
        <text>Hydrolysis of terminal, non-reducing (1-&gt;4)-linked alpha-D-glucose residues with release of alpha-D-glucose.</text>
        <dbReference type="EC" id="3.2.1.20"/>
    </reaction>
</comment>
<evidence type="ECO:0000256" key="7">
    <source>
        <dbReference type="SAM" id="SignalP"/>
    </source>
</evidence>
<dbReference type="PANTHER" id="PTHR10357">
    <property type="entry name" value="ALPHA-AMYLASE FAMILY MEMBER"/>
    <property type="match status" value="1"/>
</dbReference>
<dbReference type="SUPFAM" id="SSF51445">
    <property type="entry name" value="(Trans)glycosidases"/>
    <property type="match status" value="1"/>
</dbReference>
<evidence type="ECO:0000256" key="4">
    <source>
        <dbReference type="ARBA" id="ARBA00023180"/>
    </source>
</evidence>
<dbReference type="KEGG" id="pbar:105432355"/>
<evidence type="ECO:0000256" key="6">
    <source>
        <dbReference type="SAM" id="MobiDB-lite"/>
    </source>
</evidence>
<evidence type="ECO:0000313" key="9">
    <source>
        <dbReference type="Proteomes" id="UP000504615"/>
    </source>
</evidence>
<dbReference type="InterPro" id="IPR006047">
    <property type="entry name" value="GH13_cat_dom"/>
</dbReference>
<dbReference type="SMART" id="SM00642">
    <property type="entry name" value="Aamy"/>
    <property type="match status" value="1"/>
</dbReference>
<dbReference type="InterPro" id="IPR045857">
    <property type="entry name" value="O16G_dom_2"/>
</dbReference>
<protein>
    <recommendedName>
        <fullName evidence="3">alpha-glucosidase</fullName>
        <ecNumber evidence="3">3.2.1.20</ecNumber>
    </recommendedName>
</protein>
<dbReference type="GO" id="GO:0005975">
    <property type="term" value="P:carbohydrate metabolic process"/>
    <property type="evidence" value="ECO:0007669"/>
    <property type="project" value="InterPro"/>
</dbReference>
<keyword evidence="5" id="KW-0326">Glycosidase</keyword>
<keyword evidence="7" id="KW-0732">Signal</keyword>
<evidence type="ECO:0000256" key="3">
    <source>
        <dbReference type="ARBA" id="ARBA00012741"/>
    </source>
</evidence>
<evidence type="ECO:0000256" key="5">
    <source>
        <dbReference type="ARBA" id="ARBA00023295"/>
    </source>
</evidence>
<feature type="region of interest" description="Disordered" evidence="6">
    <location>
        <begin position="409"/>
        <end position="431"/>
    </location>
</feature>
<dbReference type="GO" id="GO:0004558">
    <property type="term" value="F:alpha-1,4-glucosidase activity"/>
    <property type="evidence" value="ECO:0007669"/>
    <property type="project" value="UniProtKB-EC"/>
</dbReference>
<dbReference type="GeneID" id="105432355"/>
<dbReference type="PANTHER" id="PTHR10357:SF179">
    <property type="entry name" value="NEUTRAL AND BASIC AMINO ACID TRANSPORT PROTEIN RBAT"/>
    <property type="match status" value="1"/>
</dbReference>
<feature type="domain" description="Glycosyl hydrolase family 13 catalytic" evidence="8">
    <location>
        <begin position="35"/>
        <end position="423"/>
    </location>
</feature>
<reference evidence="10" key="1">
    <citation type="submission" date="2025-08" db="UniProtKB">
        <authorList>
            <consortium name="RefSeq"/>
        </authorList>
    </citation>
    <scope>IDENTIFICATION</scope>
</reference>
<dbReference type="EC" id="3.2.1.20" evidence="3"/>
<dbReference type="Pfam" id="PF00128">
    <property type="entry name" value="Alpha-amylase"/>
    <property type="match status" value="1"/>
</dbReference>
<dbReference type="AlphaFoldDB" id="A0A6I9XIH3"/>
<dbReference type="InterPro" id="IPR017853">
    <property type="entry name" value="GH"/>
</dbReference>
<sequence>MFRSCILIAALIVVINSSPTQEGGKDWYKNSLIYQIYPRSFKDDDGDGIGDLKGITSKLEHVRDIGADALWLSPIYSSPQADFGYDISNFTDIHEEYGTLEDFDELVETAKNLGLKVILDFVPNHSSDEHIWFNRSAAREEPFDEFYIWRDAKCDKDGKHPPNNWLSVFGGSAWEWNEEREQYYLHQFHAKQPDLNYRNPKLRKEMEKVLTFWMDRGVEGFRIDAINHMYEDDRFLDEPLRAPELPEDDYDRLDHIYTKNLLETYDVLKSWRELMDKHPKTADTKMILTEAYTDFNLTMLYYKSGSTVPFNFMFISDLNNKSKAADFKYYIDRWVNNIPSGPEYVANWVVGNHDNHRAASRFGDNRIEQLNMLATILPGVSVVYNGDEIGMVDRNFTWEETVDPAGCNAGRDRYAEKSRDPERTPYQWDNTTSAGFSNNTDTWLPVNENYKTLNLEAQKSENDTSHYKMFKLLAQLKKKNVIKLGSLETSLYCFDCIGDQNVLGVIRRYETSVVMLLVNFDENPVVVDVRTWLNIPENLIVYASSVDSDLNQGSHVDVANVALEGAVSVVLTTELVE</sequence>
<dbReference type="OrthoDB" id="1740265at2759"/>
<evidence type="ECO:0000256" key="2">
    <source>
        <dbReference type="ARBA" id="ARBA00008061"/>
    </source>
</evidence>
<name>A0A6I9XIH3_9HYME</name>
<dbReference type="RefSeq" id="XP_011645433.1">
    <property type="nucleotide sequence ID" value="XM_011647131.2"/>
</dbReference>
<dbReference type="Gene3D" id="3.20.20.80">
    <property type="entry name" value="Glycosidases"/>
    <property type="match status" value="1"/>
</dbReference>